<feature type="transmembrane region" description="Helical" evidence="1">
    <location>
        <begin position="56"/>
        <end position="73"/>
    </location>
</feature>
<feature type="transmembrane region" description="Helical" evidence="1">
    <location>
        <begin position="216"/>
        <end position="236"/>
    </location>
</feature>
<organism evidence="2 3">
    <name type="scientific">Pullulanibacillus camelliae</name>
    <dbReference type="NCBI Taxonomy" id="1707096"/>
    <lineage>
        <taxon>Bacteria</taxon>
        <taxon>Bacillati</taxon>
        <taxon>Bacillota</taxon>
        <taxon>Bacilli</taxon>
        <taxon>Bacillales</taxon>
        <taxon>Sporolactobacillaceae</taxon>
        <taxon>Pullulanibacillus</taxon>
    </lineage>
</organism>
<feature type="transmembrane region" description="Helical" evidence="1">
    <location>
        <begin position="104"/>
        <end position="123"/>
    </location>
</feature>
<keyword evidence="1" id="KW-0812">Transmembrane</keyword>
<reference evidence="2" key="2">
    <citation type="submission" date="2020-09" db="EMBL/GenBank/DDBJ databases">
        <authorList>
            <person name="Sun Q."/>
            <person name="Zhou Y."/>
        </authorList>
    </citation>
    <scope>NUCLEOTIDE SEQUENCE</scope>
    <source>
        <strain evidence="2">CGMCC 1.15371</strain>
    </source>
</reference>
<sequence>MVLLGTLVNTVAIIIGSLIGMLLNKIPEKIKVTVSQGMSLAVILLGIQMGFKSNHYLIVIGSLVLGGIIGEWLDLEVRLNQLGTWIEKKIQPNTDQGKGDVAKAFVTATLVFVVGSLAIIGALNSGLQHDHRVLYTKAMLDGFFSVIFATTLGFGVLFAAIPVFLYEGGIALGATEVTQWIPSDLMKVLINEVTATGGILIMAIGLNLLQLIKIKTANLLPSLVVCVGIVTIHYMIG</sequence>
<evidence type="ECO:0000313" key="2">
    <source>
        <dbReference type="EMBL" id="GGE48272.1"/>
    </source>
</evidence>
<evidence type="ECO:0000313" key="3">
    <source>
        <dbReference type="Proteomes" id="UP000628775"/>
    </source>
</evidence>
<feature type="transmembrane region" description="Helical" evidence="1">
    <location>
        <begin position="6"/>
        <end position="23"/>
    </location>
</feature>
<keyword evidence="1" id="KW-1133">Transmembrane helix</keyword>
<protein>
    <submittedName>
        <fullName evidence="2">Membrane protein</fullName>
    </submittedName>
</protein>
<dbReference type="Proteomes" id="UP000628775">
    <property type="component" value="Unassembled WGS sequence"/>
</dbReference>
<feature type="transmembrane region" description="Helical" evidence="1">
    <location>
        <begin position="185"/>
        <end position="209"/>
    </location>
</feature>
<evidence type="ECO:0000256" key="1">
    <source>
        <dbReference type="SAM" id="Phobius"/>
    </source>
</evidence>
<name>A0A8J2YKD8_9BACL</name>
<reference evidence="2" key="1">
    <citation type="journal article" date="2014" name="Int. J. Syst. Evol. Microbiol.">
        <title>Complete genome sequence of Corynebacterium casei LMG S-19264T (=DSM 44701T), isolated from a smear-ripened cheese.</title>
        <authorList>
            <consortium name="US DOE Joint Genome Institute (JGI-PGF)"/>
            <person name="Walter F."/>
            <person name="Albersmeier A."/>
            <person name="Kalinowski J."/>
            <person name="Ruckert C."/>
        </authorList>
    </citation>
    <scope>NUCLEOTIDE SEQUENCE</scope>
    <source>
        <strain evidence="2">CGMCC 1.15371</strain>
    </source>
</reference>
<dbReference type="Pfam" id="PF04474">
    <property type="entry name" value="DUF554"/>
    <property type="match status" value="1"/>
</dbReference>
<dbReference type="PANTHER" id="PTHR36111">
    <property type="entry name" value="INNER MEMBRANE PROTEIN-RELATED"/>
    <property type="match status" value="1"/>
</dbReference>
<proteinExistence type="predicted"/>
<keyword evidence="1" id="KW-0472">Membrane</keyword>
<feature type="transmembrane region" description="Helical" evidence="1">
    <location>
        <begin position="143"/>
        <end position="165"/>
    </location>
</feature>
<dbReference type="EMBL" id="BMIR01000014">
    <property type="protein sequence ID" value="GGE48272.1"/>
    <property type="molecule type" value="Genomic_DNA"/>
</dbReference>
<dbReference type="InterPro" id="IPR007563">
    <property type="entry name" value="DUF554"/>
</dbReference>
<dbReference type="AlphaFoldDB" id="A0A8J2YKD8"/>
<comment type="caution">
    <text evidence="2">The sequence shown here is derived from an EMBL/GenBank/DDBJ whole genome shotgun (WGS) entry which is preliminary data.</text>
</comment>
<dbReference type="PANTHER" id="PTHR36111:SF2">
    <property type="entry name" value="INNER MEMBRANE PROTEIN"/>
    <property type="match status" value="1"/>
</dbReference>
<gene>
    <name evidence="2" type="ORF">GCM10011391_28830</name>
</gene>
<keyword evidence="3" id="KW-1185">Reference proteome</keyword>
<accession>A0A8J2YKD8</accession>
<dbReference type="RefSeq" id="WP_188695587.1">
    <property type="nucleotide sequence ID" value="NZ_BMIR01000014.1"/>
</dbReference>